<sequence length="78" mass="9162">MSADRKDSLVEAVLEVLRLNPRFSKIEERNVRRILKKLDESDLTYLANTFDVFREFLEKKCSELFAATRENVQQEPGD</sequence>
<comment type="caution">
    <text evidence="1">The sequence shown here is derived from an EMBL/GenBank/DDBJ whole genome shotgun (WGS) entry which is preliminary data.</text>
</comment>
<evidence type="ECO:0000313" key="1">
    <source>
        <dbReference type="EMBL" id="HHP04117.1"/>
    </source>
</evidence>
<name>A0A7J3X4S1_THEPE</name>
<accession>A0A7J3X4S1</accession>
<dbReference type="AlphaFoldDB" id="A0A7J3X4S1"/>
<organism evidence="1">
    <name type="scientific">Thermofilum pendens</name>
    <dbReference type="NCBI Taxonomy" id="2269"/>
    <lineage>
        <taxon>Archaea</taxon>
        <taxon>Thermoproteota</taxon>
        <taxon>Thermoprotei</taxon>
        <taxon>Thermofilales</taxon>
        <taxon>Thermofilaceae</taxon>
        <taxon>Thermofilum</taxon>
    </lineage>
</organism>
<protein>
    <submittedName>
        <fullName evidence="1">Uncharacterized protein</fullName>
    </submittedName>
</protein>
<reference evidence="1" key="1">
    <citation type="journal article" date="2020" name="mSystems">
        <title>Genome- and Community-Level Interaction Insights into Carbon Utilization and Element Cycling Functions of Hydrothermarchaeota in Hydrothermal Sediment.</title>
        <authorList>
            <person name="Zhou Z."/>
            <person name="Liu Y."/>
            <person name="Xu W."/>
            <person name="Pan J."/>
            <person name="Luo Z.H."/>
            <person name="Li M."/>
        </authorList>
    </citation>
    <scope>NUCLEOTIDE SEQUENCE [LARGE SCALE GENOMIC DNA]</scope>
    <source>
        <strain evidence="1">SpSt-1125</strain>
    </source>
</reference>
<proteinExistence type="predicted"/>
<dbReference type="EMBL" id="DRZM01000001">
    <property type="protein sequence ID" value="HHP04117.1"/>
    <property type="molecule type" value="Genomic_DNA"/>
</dbReference>
<gene>
    <name evidence="1" type="ORF">ENM88_00005</name>
</gene>